<feature type="binding site" evidence="14">
    <location>
        <position position="91"/>
    </location>
    <ligand>
        <name>Zn(2+)</name>
        <dbReference type="ChEBI" id="CHEBI:29105"/>
        <note>catalytic</note>
    </ligand>
</feature>
<evidence type="ECO:0000313" key="18">
    <source>
        <dbReference type="EMBL" id="QCP13493.1"/>
    </source>
</evidence>
<dbReference type="Proteomes" id="UP000298763">
    <property type="component" value="Chromosome"/>
</dbReference>
<dbReference type="NCBIfam" id="NF004064">
    <property type="entry name" value="PRK05578.1"/>
    <property type="match status" value="1"/>
</dbReference>
<dbReference type="InterPro" id="IPR006262">
    <property type="entry name" value="Cyt_deam_tetra"/>
</dbReference>
<feature type="binding site" evidence="14">
    <location>
        <position position="53"/>
    </location>
    <ligand>
        <name>Zn(2+)</name>
        <dbReference type="ChEBI" id="CHEBI:29105"/>
        <note>catalytic</note>
    </ligand>
</feature>
<dbReference type="FunFam" id="3.40.140.10:FF:000008">
    <property type="entry name" value="Cytidine deaminase"/>
    <property type="match status" value="1"/>
</dbReference>
<dbReference type="InterPro" id="IPR002125">
    <property type="entry name" value="CMP_dCMP_dom"/>
</dbReference>
<sequence length="138" mass="14565">MNTEQLIEEAKAARLKAYTPYSNFKVGAALLARDGRVFHGCNVENAAYGLCNCAERTAFFSAFAQGCGPGDFDKLVVVGETDGPIAPCGACRQVILELGGNELPVILTNLKGDVFETTAAAQLPNAFGGQDLKRKPAP</sequence>
<evidence type="ECO:0000313" key="20">
    <source>
        <dbReference type="Proteomes" id="UP000584325"/>
    </source>
</evidence>
<dbReference type="EMBL" id="JACHXS010000009">
    <property type="protein sequence ID" value="MBB3223645.1"/>
    <property type="molecule type" value="Genomic_DNA"/>
</dbReference>
<dbReference type="CDD" id="cd01283">
    <property type="entry name" value="cytidine_deaminase"/>
    <property type="match status" value="1"/>
</dbReference>
<evidence type="ECO:0000256" key="7">
    <source>
        <dbReference type="ARBA" id="ARBA00022801"/>
    </source>
</evidence>
<evidence type="ECO:0000256" key="4">
    <source>
        <dbReference type="ARBA" id="ARBA00012783"/>
    </source>
</evidence>
<keyword evidence="19" id="KW-1185">Reference proteome</keyword>
<name>A0A4P8HU53_9BURK</name>
<evidence type="ECO:0000256" key="14">
    <source>
        <dbReference type="PIRSR" id="PIRSR606262-3"/>
    </source>
</evidence>
<dbReference type="GO" id="GO:0004126">
    <property type="term" value="F:cytidine deaminase activity"/>
    <property type="evidence" value="ECO:0007669"/>
    <property type="project" value="UniProtKB-UniRule"/>
</dbReference>
<evidence type="ECO:0000259" key="16">
    <source>
        <dbReference type="PROSITE" id="PS51747"/>
    </source>
</evidence>
<evidence type="ECO:0000256" key="12">
    <source>
        <dbReference type="PIRSR" id="PIRSR606262-1"/>
    </source>
</evidence>
<feature type="domain" description="CMP/dCMP-type deaminase" evidence="16">
    <location>
        <begin position="1"/>
        <end position="130"/>
    </location>
</feature>
<feature type="active site" description="Proton donor" evidence="12">
    <location>
        <position position="55"/>
    </location>
</feature>
<accession>A0A4P8HU53</accession>
<dbReference type="PROSITE" id="PS51747">
    <property type="entry name" value="CYT_DCMP_DEAMINASES_2"/>
    <property type="match status" value="1"/>
</dbReference>
<evidence type="ECO:0000256" key="9">
    <source>
        <dbReference type="ARBA" id="ARBA00032005"/>
    </source>
</evidence>
<dbReference type="NCBIfam" id="TIGR01354">
    <property type="entry name" value="cyt_deam_tetra"/>
    <property type="match status" value="1"/>
</dbReference>
<comment type="cofactor">
    <cofactor evidence="1 14 15">
        <name>Zn(2+)</name>
        <dbReference type="ChEBI" id="CHEBI:29105"/>
    </cofactor>
</comment>
<evidence type="ECO:0000256" key="2">
    <source>
        <dbReference type="ARBA" id="ARBA00003949"/>
    </source>
</evidence>
<gene>
    <name evidence="18" type="ORF">FCL38_25930</name>
    <name evidence="17" type="ORF">FHS02_004491</name>
</gene>
<evidence type="ECO:0000256" key="5">
    <source>
        <dbReference type="ARBA" id="ARBA00018266"/>
    </source>
</evidence>
<feature type="binding site" evidence="14">
    <location>
        <position position="88"/>
    </location>
    <ligand>
        <name>Zn(2+)</name>
        <dbReference type="ChEBI" id="CHEBI:29105"/>
        <note>catalytic</note>
    </ligand>
</feature>
<dbReference type="GO" id="GO:0055086">
    <property type="term" value="P:nucleobase-containing small molecule metabolic process"/>
    <property type="evidence" value="ECO:0007669"/>
    <property type="project" value="UniProtKB-ARBA"/>
</dbReference>
<dbReference type="Proteomes" id="UP000584325">
    <property type="component" value="Unassembled WGS sequence"/>
</dbReference>
<dbReference type="RefSeq" id="WP_137316276.1">
    <property type="nucleotide sequence ID" value="NZ_CP040017.1"/>
</dbReference>
<dbReference type="AlphaFoldDB" id="A0A4P8HU53"/>
<proteinExistence type="inferred from homology"/>
<dbReference type="Gene3D" id="3.40.140.10">
    <property type="entry name" value="Cytidine Deaminase, domain 2"/>
    <property type="match status" value="1"/>
</dbReference>
<dbReference type="Pfam" id="PF00383">
    <property type="entry name" value="dCMP_cyt_deam_1"/>
    <property type="match status" value="1"/>
</dbReference>
<evidence type="ECO:0000313" key="17">
    <source>
        <dbReference type="EMBL" id="MBB3223645.1"/>
    </source>
</evidence>
<reference evidence="17 20" key="2">
    <citation type="submission" date="2020-08" db="EMBL/GenBank/DDBJ databases">
        <title>Genomic Encyclopedia of Type Strains, Phase III (KMG-III): the genomes of soil and plant-associated and newly described type strains.</title>
        <authorList>
            <person name="Whitman W."/>
        </authorList>
    </citation>
    <scope>NUCLEOTIDE SEQUENCE [LARGE SCALE GENOMIC DNA]</scope>
    <source>
        <strain evidence="17 20">CECT 7753</strain>
    </source>
</reference>
<reference evidence="18 19" key="1">
    <citation type="submission" date="2019-05" db="EMBL/GenBank/DDBJ databases">
        <title>Draft Genome Sequences of Six Type Strains of the Genus Massilia.</title>
        <authorList>
            <person name="Miess H."/>
            <person name="Frediansyhah A."/>
            <person name="Gross H."/>
        </authorList>
    </citation>
    <scope>NUCLEOTIDE SEQUENCE [LARGE SCALE GENOMIC DNA]</scope>
    <source>
        <strain evidence="18 19">DSMZ 26121</strain>
    </source>
</reference>
<feature type="binding site" evidence="13">
    <location>
        <begin position="42"/>
        <end position="48"/>
    </location>
    <ligand>
        <name>substrate</name>
    </ligand>
</feature>
<dbReference type="EC" id="3.5.4.5" evidence="4 15"/>
<evidence type="ECO:0000256" key="13">
    <source>
        <dbReference type="PIRSR" id="PIRSR606262-2"/>
    </source>
</evidence>
<dbReference type="InterPro" id="IPR016193">
    <property type="entry name" value="Cytidine_deaminase-like"/>
</dbReference>
<comment type="catalytic activity">
    <reaction evidence="11 15">
        <text>cytidine + H2O + H(+) = uridine + NH4(+)</text>
        <dbReference type="Rhea" id="RHEA:16069"/>
        <dbReference type="ChEBI" id="CHEBI:15377"/>
        <dbReference type="ChEBI" id="CHEBI:15378"/>
        <dbReference type="ChEBI" id="CHEBI:16704"/>
        <dbReference type="ChEBI" id="CHEBI:17562"/>
        <dbReference type="ChEBI" id="CHEBI:28938"/>
        <dbReference type="EC" id="3.5.4.5"/>
    </reaction>
</comment>
<dbReference type="GO" id="GO:0005829">
    <property type="term" value="C:cytosol"/>
    <property type="evidence" value="ECO:0007669"/>
    <property type="project" value="TreeGrafter"/>
</dbReference>
<organism evidence="17 20">
    <name type="scientific">Pseudoduganella umbonata</name>
    <dbReference type="NCBI Taxonomy" id="864828"/>
    <lineage>
        <taxon>Bacteria</taxon>
        <taxon>Pseudomonadati</taxon>
        <taxon>Pseudomonadota</taxon>
        <taxon>Betaproteobacteria</taxon>
        <taxon>Burkholderiales</taxon>
        <taxon>Oxalobacteraceae</taxon>
        <taxon>Telluria group</taxon>
        <taxon>Pseudoduganella</taxon>
    </lineage>
</organism>
<evidence type="ECO:0000256" key="8">
    <source>
        <dbReference type="ARBA" id="ARBA00022833"/>
    </source>
</evidence>
<dbReference type="GO" id="GO:0072527">
    <property type="term" value="P:pyrimidine-containing compound metabolic process"/>
    <property type="evidence" value="ECO:0007669"/>
    <property type="project" value="UniProtKB-ARBA"/>
</dbReference>
<dbReference type="InterPro" id="IPR050202">
    <property type="entry name" value="Cyt/Deoxycyt_deaminase"/>
</dbReference>
<dbReference type="PANTHER" id="PTHR11644">
    <property type="entry name" value="CYTIDINE DEAMINASE"/>
    <property type="match status" value="1"/>
</dbReference>
<evidence type="ECO:0000256" key="15">
    <source>
        <dbReference type="RuleBase" id="RU364006"/>
    </source>
</evidence>
<keyword evidence="7 15" id="KW-0378">Hydrolase</keyword>
<comment type="catalytic activity">
    <reaction evidence="10 15">
        <text>2'-deoxycytidine + H2O + H(+) = 2'-deoxyuridine + NH4(+)</text>
        <dbReference type="Rhea" id="RHEA:13433"/>
        <dbReference type="ChEBI" id="CHEBI:15377"/>
        <dbReference type="ChEBI" id="CHEBI:15378"/>
        <dbReference type="ChEBI" id="CHEBI:15698"/>
        <dbReference type="ChEBI" id="CHEBI:16450"/>
        <dbReference type="ChEBI" id="CHEBI:28938"/>
        <dbReference type="EC" id="3.5.4.5"/>
    </reaction>
</comment>
<keyword evidence="8 14" id="KW-0862">Zinc</keyword>
<dbReference type="GO" id="GO:0008270">
    <property type="term" value="F:zinc ion binding"/>
    <property type="evidence" value="ECO:0007669"/>
    <property type="project" value="UniProtKB-UniRule"/>
</dbReference>
<evidence type="ECO:0000256" key="1">
    <source>
        <dbReference type="ARBA" id="ARBA00001947"/>
    </source>
</evidence>
<dbReference type="SUPFAM" id="SSF53927">
    <property type="entry name" value="Cytidine deaminase-like"/>
    <property type="match status" value="1"/>
</dbReference>
<dbReference type="PANTHER" id="PTHR11644:SF2">
    <property type="entry name" value="CYTIDINE DEAMINASE"/>
    <property type="match status" value="1"/>
</dbReference>
<comment type="similarity">
    <text evidence="3 15">Belongs to the cytidine and deoxycytidylate deaminase family.</text>
</comment>
<evidence type="ECO:0000256" key="11">
    <source>
        <dbReference type="ARBA" id="ARBA00049558"/>
    </source>
</evidence>
<dbReference type="OrthoDB" id="9795347at2"/>
<evidence type="ECO:0000256" key="3">
    <source>
        <dbReference type="ARBA" id="ARBA00006576"/>
    </source>
</evidence>
<protein>
    <recommendedName>
        <fullName evidence="5 15">Cytidine deaminase</fullName>
        <ecNumber evidence="4 15">3.5.4.5</ecNumber>
    </recommendedName>
    <alternativeName>
        <fullName evidence="9 15">Cytidine aminohydrolase</fullName>
    </alternativeName>
</protein>
<dbReference type="EMBL" id="CP040017">
    <property type="protein sequence ID" value="QCP13493.1"/>
    <property type="molecule type" value="Genomic_DNA"/>
</dbReference>
<evidence type="ECO:0000256" key="10">
    <source>
        <dbReference type="ARBA" id="ARBA00049252"/>
    </source>
</evidence>
<comment type="function">
    <text evidence="2 15">This enzyme scavenges exogenous and endogenous cytidine and 2'-deoxycytidine for UMP synthesis.</text>
</comment>
<evidence type="ECO:0000256" key="6">
    <source>
        <dbReference type="ARBA" id="ARBA00022723"/>
    </source>
</evidence>
<keyword evidence="6 14" id="KW-0479">Metal-binding</keyword>
<evidence type="ECO:0000313" key="19">
    <source>
        <dbReference type="Proteomes" id="UP000298763"/>
    </source>
</evidence>